<keyword evidence="1" id="KW-0732">Signal</keyword>
<keyword evidence="3" id="KW-1185">Reference proteome</keyword>
<dbReference type="OrthoDB" id="10375676at2759"/>
<dbReference type="AlphaFoldDB" id="A0A8K0SJ08"/>
<evidence type="ECO:0000313" key="2">
    <source>
        <dbReference type="EMBL" id="KAH7305427.1"/>
    </source>
</evidence>
<comment type="caution">
    <text evidence="2">The sequence shown here is derived from an EMBL/GenBank/DDBJ whole genome shotgun (WGS) entry which is preliminary data.</text>
</comment>
<name>A0A8K0SJ08_9HYPO</name>
<organism evidence="2 3">
    <name type="scientific">Stachybotrys elegans</name>
    <dbReference type="NCBI Taxonomy" id="80388"/>
    <lineage>
        <taxon>Eukaryota</taxon>
        <taxon>Fungi</taxon>
        <taxon>Dikarya</taxon>
        <taxon>Ascomycota</taxon>
        <taxon>Pezizomycotina</taxon>
        <taxon>Sordariomycetes</taxon>
        <taxon>Hypocreomycetidae</taxon>
        <taxon>Hypocreales</taxon>
        <taxon>Stachybotryaceae</taxon>
        <taxon>Stachybotrys</taxon>
    </lineage>
</organism>
<reference evidence="2" key="1">
    <citation type="journal article" date="2021" name="Nat. Commun.">
        <title>Genetic determinants of endophytism in the Arabidopsis root mycobiome.</title>
        <authorList>
            <person name="Mesny F."/>
            <person name="Miyauchi S."/>
            <person name="Thiergart T."/>
            <person name="Pickel B."/>
            <person name="Atanasova L."/>
            <person name="Karlsson M."/>
            <person name="Huettel B."/>
            <person name="Barry K.W."/>
            <person name="Haridas S."/>
            <person name="Chen C."/>
            <person name="Bauer D."/>
            <person name="Andreopoulos W."/>
            <person name="Pangilinan J."/>
            <person name="LaButti K."/>
            <person name="Riley R."/>
            <person name="Lipzen A."/>
            <person name="Clum A."/>
            <person name="Drula E."/>
            <person name="Henrissat B."/>
            <person name="Kohler A."/>
            <person name="Grigoriev I.V."/>
            <person name="Martin F.M."/>
            <person name="Hacquard S."/>
        </authorList>
    </citation>
    <scope>NUCLEOTIDE SEQUENCE</scope>
    <source>
        <strain evidence="2">MPI-CAGE-CH-0235</strain>
    </source>
</reference>
<feature type="chain" id="PRO_5035458147" evidence="1">
    <location>
        <begin position="19"/>
        <end position="265"/>
    </location>
</feature>
<evidence type="ECO:0000313" key="3">
    <source>
        <dbReference type="Proteomes" id="UP000813444"/>
    </source>
</evidence>
<feature type="signal peptide" evidence="1">
    <location>
        <begin position="1"/>
        <end position="18"/>
    </location>
</feature>
<dbReference type="Proteomes" id="UP000813444">
    <property type="component" value="Unassembled WGS sequence"/>
</dbReference>
<sequence>MHPKHLLYILSAVRFTWAAAVPACRSQRISCYQTDLQDEEDQRLEVYQRGEKDQGGIKTVYSIELVTPEVVAATVYTAVSKTTIVKNPVTTDKTVGVTATSNSPLTATATKGITAYITKIQPVHTTSTLAPVTVTKMVGTTAWETSSQSAYTTRKVPLTMSTVVKPAYVTTQTVTAIVSTEVTVPFRISVTEGQGRLYVRSWIYDESVVLVQQESEASEFHLRLDGTITIGDKMLSRSSNQGIQAVRAIPGDIMKTPMVRKPIRK</sequence>
<evidence type="ECO:0000256" key="1">
    <source>
        <dbReference type="SAM" id="SignalP"/>
    </source>
</evidence>
<proteinExistence type="predicted"/>
<dbReference type="EMBL" id="JAGPNK010000018">
    <property type="protein sequence ID" value="KAH7305427.1"/>
    <property type="molecule type" value="Genomic_DNA"/>
</dbReference>
<gene>
    <name evidence="2" type="ORF">B0I35DRAFT_413827</name>
</gene>
<accession>A0A8K0SJ08</accession>
<protein>
    <submittedName>
        <fullName evidence="2">Uncharacterized protein</fullName>
    </submittedName>
</protein>